<evidence type="ECO:0000313" key="2">
    <source>
        <dbReference type="Proteomes" id="UP000427769"/>
    </source>
</evidence>
<proteinExistence type="predicted"/>
<reference evidence="1 2" key="1">
    <citation type="submission" date="2019-11" db="EMBL/GenBank/DDBJ databases">
        <title>Comparative genomics of hydrocarbon-degrading Desulfosarcina strains.</title>
        <authorList>
            <person name="Watanabe M."/>
            <person name="Kojima H."/>
            <person name="Fukui M."/>
        </authorList>
    </citation>
    <scope>NUCLEOTIDE SEQUENCE [LARGE SCALE GENOMIC DNA]</scope>
    <source>
        <strain evidence="1 2">PP31</strain>
    </source>
</reference>
<dbReference type="EMBL" id="AP021875">
    <property type="protein sequence ID" value="BBO78195.1"/>
    <property type="molecule type" value="Genomic_DNA"/>
</dbReference>
<organism evidence="1 2">
    <name type="scientific">Desulfosarcina widdelii</name>
    <dbReference type="NCBI Taxonomy" id="947919"/>
    <lineage>
        <taxon>Bacteria</taxon>
        <taxon>Pseudomonadati</taxon>
        <taxon>Thermodesulfobacteriota</taxon>
        <taxon>Desulfobacteria</taxon>
        <taxon>Desulfobacterales</taxon>
        <taxon>Desulfosarcinaceae</taxon>
        <taxon>Desulfosarcina</taxon>
    </lineage>
</organism>
<dbReference type="Pfam" id="PF11964">
    <property type="entry name" value="SpoIIAA-like"/>
    <property type="match status" value="1"/>
</dbReference>
<sequence length="125" mass="14681">MAIGFDEIQLEKTEKGAIVTLTIKKKLDKEDYETFVPMIERQIEAGAPIRLLVELKDFEGWTAGALWEDTKFAARHFKDIERMAVIGESRWEKGGTFFFKPFTAAKVRYFDNREMERARQWILED</sequence>
<accession>A0A5K7ZBR3</accession>
<dbReference type="Proteomes" id="UP000427769">
    <property type="component" value="Chromosome"/>
</dbReference>
<dbReference type="Gene3D" id="3.40.50.10600">
    <property type="entry name" value="SpoIIaa-like domains"/>
    <property type="match status" value="1"/>
</dbReference>
<protein>
    <submittedName>
        <fullName evidence="1">Alpha-L-fucosidase</fullName>
    </submittedName>
</protein>
<dbReference type="SUPFAM" id="SSF52091">
    <property type="entry name" value="SpoIIaa-like"/>
    <property type="match status" value="1"/>
</dbReference>
<gene>
    <name evidence="1" type="ORF">DSCW_56120</name>
</gene>
<dbReference type="RefSeq" id="WP_197740435.1">
    <property type="nucleotide sequence ID" value="NZ_AP021875.1"/>
</dbReference>
<dbReference type="InterPro" id="IPR038396">
    <property type="entry name" value="SpoIIAA-like_sf"/>
</dbReference>
<dbReference type="AlphaFoldDB" id="A0A5K7ZBR3"/>
<name>A0A5K7ZBR3_9BACT</name>
<dbReference type="InterPro" id="IPR036513">
    <property type="entry name" value="STAS_dom_sf"/>
</dbReference>
<evidence type="ECO:0000313" key="1">
    <source>
        <dbReference type="EMBL" id="BBO78195.1"/>
    </source>
</evidence>
<keyword evidence="2" id="KW-1185">Reference proteome</keyword>
<dbReference type="KEGG" id="dwd:DSCW_56120"/>
<dbReference type="InterPro" id="IPR021866">
    <property type="entry name" value="SpoIIAA-like"/>
</dbReference>